<dbReference type="Proteomes" id="UP000729402">
    <property type="component" value="Unassembled WGS sequence"/>
</dbReference>
<feature type="region of interest" description="Disordered" evidence="1">
    <location>
        <begin position="80"/>
        <end position="103"/>
    </location>
</feature>
<comment type="caution">
    <text evidence="2">The sequence shown here is derived from an EMBL/GenBank/DDBJ whole genome shotgun (WGS) entry which is preliminary data.</text>
</comment>
<keyword evidence="3" id="KW-1185">Reference proteome</keyword>
<gene>
    <name evidence="2" type="ORF">GUJ93_ZPchr0005g15448</name>
</gene>
<evidence type="ECO:0000256" key="1">
    <source>
        <dbReference type="SAM" id="MobiDB-lite"/>
    </source>
</evidence>
<dbReference type="EMBL" id="JAAALK010000284">
    <property type="protein sequence ID" value="KAG8069090.1"/>
    <property type="molecule type" value="Genomic_DNA"/>
</dbReference>
<evidence type="ECO:0000313" key="3">
    <source>
        <dbReference type="Proteomes" id="UP000729402"/>
    </source>
</evidence>
<evidence type="ECO:0000313" key="2">
    <source>
        <dbReference type="EMBL" id="KAG8069090.1"/>
    </source>
</evidence>
<accession>A0A8J5VIG6</accession>
<protein>
    <submittedName>
        <fullName evidence="2">Uncharacterized protein</fullName>
    </submittedName>
</protein>
<sequence length="123" mass="12884">MFLKSYPTGKRPPAVWPCPRGLAGARCRPSPALGAAPRAAGSGRHRLLLPPALGAVPRATGSGRRRLLLPPALGAVPRAAGSGRHRLLLPPPRRGRVRPDKPPAGLCADPISLSHLLFTPFHG</sequence>
<reference evidence="2" key="2">
    <citation type="submission" date="2021-02" db="EMBL/GenBank/DDBJ databases">
        <authorList>
            <person name="Kimball J.A."/>
            <person name="Haas M.W."/>
            <person name="Macchietto M."/>
            <person name="Kono T."/>
            <person name="Duquette J."/>
            <person name="Shao M."/>
        </authorList>
    </citation>
    <scope>NUCLEOTIDE SEQUENCE</scope>
    <source>
        <tissue evidence="2">Fresh leaf tissue</tissue>
    </source>
</reference>
<organism evidence="2 3">
    <name type="scientific">Zizania palustris</name>
    <name type="common">Northern wild rice</name>
    <dbReference type="NCBI Taxonomy" id="103762"/>
    <lineage>
        <taxon>Eukaryota</taxon>
        <taxon>Viridiplantae</taxon>
        <taxon>Streptophyta</taxon>
        <taxon>Embryophyta</taxon>
        <taxon>Tracheophyta</taxon>
        <taxon>Spermatophyta</taxon>
        <taxon>Magnoliopsida</taxon>
        <taxon>Liliopsida</taxon>
        <taxon>Poales</taxon>
        <taxon>Poaceae</taxon>
        <taxon>BOP clade</taxon>
        <taxon>Oryzoideae</taxon>
        <taxon>Oryzeae</taxon>
        <taxon>Zizaniinae</taxon>
        <taxon>Zizania</taxon>
    </lineage>
</organism>
<proteinExistence type="predicted"/>
<reference evidence="2" key="1">
    <citation type="journal article" date="2021" name="bioRxiv">
        <title>Whole Genome Assembly and Annotation of Northern Wild Rice, Zizania palustris L., Supports a Whole Genome Duplication in the Zizania Genus.</title>
        <authorList>
            <person name="Haas M."/>
            <person name="Kono T."/>
            <person name="Macchietto M."/>
            <person name="Millas R."/>
            <person name="McGilp L."/>
            <person name="Shao M."/>
            <person name="Duquette J."/>
            <person name="Hirsch C.N."/>
            <person name="Kimball J."/>
        </authorList>
    </citation>
    <scope>NUCLEOTIDE SEQUENCE</scope>
    <source>
        <tissue evidence="2">Fresh leaf tissue</tissue>
    </source>
</reference>
<name>A0A8J5VIG6_ZIZPA</name>
<dbReference type="AlphaFoldDB" id="A0A8J5VIG6"/>